<organism evidence="2 3">
    <name type="scientific">Tanacetum coccineum</name>
    <dbReference type="NCBI Taxonomy" id="301880"/>
    <lineage>
        <taxon>Eukaryota</taxon>
        <taxon>Viridiplantae</taxon>
        <taxon>Streptophyta</taxon>
        <taxon>Embryophyta</taxon>
        <taxon>Tracheophyta</taxon>
        <taxon>Spermatophyta</taxon>
        <taxon>Magnoliopsida</taxon>
        <taxon>eudicotyledons</taxon>
        <taxon>Gunneridae</taxon>
        <taxon>Pentapetalae</taxon>
        <taxon>asterids</taxon>
        <taxon>campanulids</taxon>
        <taxon>Asterales</taxon>
        <taxon>Asteraceae</taxon>
        <taxon>Asteroideae</taxon>
        <taxon>Anthemideae</taxon>
        <taxon>Anthemidinae</taxon>
        <taxon>Tanacetum</taxon>
    </lineage>
</organism>
<protein>
    <submittedName>
        <fullName evidence="2">Uncharacterized protein</fullName>
    </submittedName>
</protein>
<reference evidence="2" key="1">
    <citation type="journal article" date="2022" name="Int. J. Mol. Sci.">
        <title>Draft Genome of Tanacetum Coccineum: Genomic Comparison of Closely Related Tanacetum-Family Plants.</title>
        <authorList>
            <person name="Yamashiro T."/>
            <person name="Shiraishi A."/>
            <person name="Nakayama K."/>
            <person name="Satake H."/>
        </authorList>
    </citation>
    <scope>NUCLEOTIDE SEQUENCE</scope>
</reference>
<dbReference type="EMBL" id="BQNB010019639">
    <property type="protein sequence ID" value="GJT87450.1"/>
    <property type="molecule type" value="Genomic_DNA"/>
</dbReference>
<comment type="caution">
    <text evidence="2">The sequence shown here is derived from an EMBL/GenBank/DDBJ whole genome shotgun (WGS) entry which is preliminary data.</text>
</comment>
<reference evidence="2" key="2">
    <citation type="submission" date="2022-01" db="EMBL/GenBank/DDBJ databases">
        <authorList>
            <person name="Yamashiro T."/>
            <person name="Shiraishi A."/>
            <person name="Satake H."/>
            <person name="Nakayama K."/>
        </authorList>
    </citation>
    <scope>NUCLEOTIDE SEQUENCE</scope>
</reference>
<sequence>MTPREPFVVNKTPSVNSSQKSPLPRPNSVVAECVKFVDGIFCNDALLLNFNGSLRFYDSNVDSTSTDEDSFSSNDVEYVEASPPNSEPVSSKVMEIVIQKLERIEWKTFF</sequence>
<feature type="region of interest" description="Disordered" evidence="1">
    <location>
        <begin position="1"/>
        <end position="25"/>
    </location>
</feature>
<feature type="region of interest" description="Disordered" evidence="1">
    <location>
        <begin position="63"/>
        <end position="88"/>
    </location>
</feature>
<evidence type="ECO:0000313" key="2">
    <source>
        <dbReference type="EMBL" id="GJT87450.1"/>
    </source>
</evidence>
<name>A0ABQ5HJN3_9ASTR</name>
<evidence type="ECO:0000313" key="3">
    <source>
        <dbReference type="Proteomes" id="UP001151760"/>
    </source>
</evidence>
<gene>
    <name evidence="2" type="ORF">Tco_1069167</name>
</gene>
<keyword evidence="3" id="KW-1185">Reference proteome</keyword>
<evidence type="ECO:0000256" key="1">
    <source>
        <dbReference type="SAM" id="MobiDB-lite"/>
    </source>
</evidence>
<accession>A0ABQ5HJN3</accession>
<proteinExistence type="predicted"/>
<dbReference type="Proteomes" id="UP001151760">
    <property type="component" value="Unassembled WGS sequence"/>
</dbReference>
<feature type="compositionally biased region" description="Polar residues" evidence="1">
    <location>
        <begin position="11"/>
        <end position="21"/>
    </location>
</feature>